<reference evidence="2 3" key="2">
    <citation type="journal article" date="2017" name="Antonie Van Leeuwenhoek">
        <title>Rhizobium rhizosphaerae sp. nov., a novel species isolated from rice rhizosphere.</title>
        <authorList>
            <person name="Zhao J.J."/>
            <person name="Zhang J."/>
            <person name="Zhang R.J."/>
            <person name="Zhang C.W."/>
            <person name="Yin H.Q."/>
            <person name="Zhang X.X."/>
        </authorList>
    </citation>
    <scope>NUCLEOTIDE SEQUENCE [LARGE SCALE GENOMIC DNA]</scope>
    <source>
        <strain evidence="2 3">ACAM 611</strain>
    </source>
</reference>
<dbReference type="GO" id="GO:0016301">
    <property type="term" value="F:kinase activity"/>
    <property type="evidence" value="ECO:0007669"/>
    <property type="project" value="InterPro"/>
</dbReference>
<dbReference type="EMBL" id="BAET01000007">
    <property type="protein sequence ID" value="GAB55079.1"/>
    <property type="molecule type" value="Genomic_DNA"/>
</dbReference>
<evidence type="ECO:0000313" key="2">
    <source>
        <dbReference type="EMBL" id="GAB55079.1"/>
    </source>
</evidence>
<dbReference type="RefSeq" id="WP_006003821.1">
    <property type="nucleotide sequence ID" value="NZ_BAET01000007.1"/>
</dbReference>
<evidence type="ECO:0000313" key="3">
    <source>
        <dbReference type="Proteomes" id="UP000053586"/>
    </source>
</evidence>
<gene>
    <name evidence="2" type="ORF">GPUN_0948</name>
</gene>
<sequence length="307" mass="34819">MTSSDIQIEKSHAVLKHFISEQKLPSEYACIAQTWFIPLALTLIKHQNSANRPILVGINGCQGSGKSTLTCFLSTLLNEVFKVASVSLSIDDFYLSKHSRQLLASTINPLLATRGVPGTHDIVLLESTLWSLRQGQPVSLPAFDKSMDDVKPQEQWEHAEHKYKIIILEGWCVGLDSQHPAQLLSPVNELEAKEDASGQWRQYVNDVLSVDYKRVFASIDYLVMLQAPSFEHVYAWRCEQEHKLKTSLASHRTDSQLPNETMSDSEILRFIQFYQRLTQHALSTIPAKCDRLFVLNETRGITQCQQH</sequence>
<protein>
    <recommendedName>
        <fullName evidence="1">Phosphoribulokinase/uridine kinase domain-containing protein</fullName>
    </recommendedName>
</protein>
<reference evidence="2 3" key="1">
    <citation type="journal article" date="2012" name="J. Bacteriol.">
        <title>Genome sequence of proteorhodopsin-containing sea ice bacterium Glaciecola punicea ACAM 611T.</title>
        <authorList>
            <person name="Qin Q.-L."/>
            <person name="Xie B.-B."/>
            <person name="Shu Y.-L."/>
            <person name="Rong J.-C."/>
            <person name="Zhao D.-L."/>
            <person name="Zhang X.-Y."/>
            <person name="Chen X.-L."/>
            <person name="Zhou B.-C."/>
            <person name="Zhanga Y.-Z."/>
        </authorList>
    </citation>
    <scope>NUCLEOTIDE SEQUENCE [LARGE SCALE GENOMIC DNA]</scope>
    <source>
        <strain evidence="2 3">ACAM 611</strain>
    </source>
</reference>
<dbReference type="InterPro" id="IPR006083">
    <property type="entry name" value="PRK/URK"/>
</dbReference>
<dbReference type="PANTHER" id="PTHR10285">
    <property type="entry name" value="URIDINE KINASE"/>
    <property type="match status" value="1"/>
</dbReference>
<name>H5T9V2_9ALTE</name>
<dbReference type="GO" id="GO:0005524">
    <property type="term" value="F:ATP binding"/>
    <property type="evidence" value="ECO:0007669"/>
    <property type="project" value="InterPro"/>
</dbReference>
<organism evidence="2 3">
    <name type="scientific">Glaciecola punicea ACAM 611</name>
    <dbReference type="NCBI Taxonomy" id="1121923"/>
    <lineage>
        <taxon>Bacteria</taxon>
        <taxon>Pseudomonadati</taxon>
        <taxon>Pseudomonadota</taxon>
        <taxon>Gammaproteobacteria</taxon>
        <taxon>Alteromonadales</taxon>
        <taxon>Alteromonadaceae</taxon>
        <taxon>Glaciecola</taxon>
    </lineage>
</organism>
<keyword evidence="3" id="KW-1185">Reference proteome</keyword>
<proteinExistence type="predicted"/>
<dbReference type="STRING" id="56804.BAE46_01315"/>
<dbReference type="Gene3D" id="3.40.50.300">
    <property type="entry name" value="P-loop containing nucleotide triphosphate hydrolases"/>
    <property type="match status" value="1"/>
</dbReference>
<dbReference type="SUPFAM" id="SSF52540">
    <property type="entry name" value="P-loop containing nucleoside triphosphate hydrolases"/>
    <property type="match status" value="1"/>
</dbReference>
<feature type="domain" description="Phosphoribulokinase/uridine kinase" evidence="1">
    <location>
        <begin position="56"/>
        <end position="176"/>
    </location>
</feature>
<dbReference type="eggNOG" id="COG4240">
    <property type="taxonomic scope" value="Bacteria"/>
</dbReference>
<accession>H5T9V2</accession>
<dbReference type="InterPro" id="IPR027417">
    <property type="entry name" value="P-loop_NTPase"/>
</dbReference>
<comment type="caution">
    <text evidence="2">The sequence shown here is derived from an EMBL/GenBank/DDBJ whole genome shotgun (WGS) entry which is preliminary data.</text>
</comment>
<dbReference type="Pfam" id="PF00485">
    <property type="entry name" value="PRK"/>
    <property type="match status" value="1"/>
</dbReference>
<dbReference type="AlphaFoldDB" id="H5T9V2"/>
<dbReference type="Proteomes" id="UP000053586">
    <property type="component" value="Unassembled WGS sequence"/>
</dbReference>
<evidence type="ECO:0000259" key="1">
    <source>
        <dbReference type="Pfam" id="PF00485"/>
    </source>
</evidence>